<dbReference type="GO" id="GO:0003690">
    <property type="term" value="F:double-stranded DNA binding"/>
    <property type="evidence" value="ECO:0007669"/>
    <property type="project" value="InterPro"/>
</dbReference>
<dbReference type="GO" id="GO:0042023">
    <property type="term" value="P:DNA endoreduplication"/>
    <property type="evidence" value="ECO:0007669"/>
    <property type="project" value="InterPro"/>
</dbReference>
<dbReference type="InterPro" id="IPR033246">
    <property type="entry name" value="BIN4"/>
</dbReference>
<dbReference type="EMBL" id="GG663737">
    <property type="protein sequence ID" value="EEH58493.1"/>
    <property type="molecule type" value="Genomic_DNA"/>
</dbReference>
<evidence type="ECO:0008006" key="4">
    <source>
        <dbReference type="Google" id="ProtNLM"/>
    </source>
</evidence>
<sequence>MIEEIPFAFERDGSSAVSPARSGHAHPPANAAYRPRGVRVVMAPIVLDDDSDDDVPLFARPRPPIAKKDESSSSEPEWMNTFKSPVQKIVDDLSSDDDVPSAAAMRTAGTAATPKPVEPTKATTPQKTTIKSPPALAEEDADDDDDDDDVKVEKEVKAEETKPATTATATTAATAKPAKMPGAMGAPTPDRIGEIPLLMPATVNRNKIFFECEGAGESVDLEGDVGVVGRLLSDPSAKYTSGVKVDLKGVIYDAKILPTPASIVVLAVNQTEAKVECIANDYVQLRRDVTANNVGGTLEGYLGVDSDDDDQHERGRAAAGNMAAAAVRGMDDVSDDDEFGGGGGGKKRKGAPAAQKLGADGKKKKTAGGGAGRKPAKKAKKAKAKGGRGKKK</sequence>
<dbReference type="PANTHER" id="PTHR34810:SF1">
    <property type="entry name" value="DNA-BINDING PROTEIN BIN4"/>
    <property type="match status" value="1"/>
</dbReference>
<feature type="compositionally biased region" description="Low complexity" evidence="1">
    <location>
        <begin position="163"/>
        <end position="179"/>
    </location>
</feature>
<dbReference type="eggNOG" id="ENOG502QTVM">
    <property type="taxonomic scope" value="Eukaryota"/>
</dbReference>
<evidence type="ECO:0000256" key="1">
    <source>
        <dbReference type="SAM" id="MobiDB-lite"/>
    </source>
</evidence>
<dbReference type="KEGG" id="mpp:MICPUCDRAFT_62312"/>
<accession>C1MLZ1</accession>
<gene>
    <name evidence="2" type="ORF">MICPUCDRAFT_62312</name>
</gene>
<evidence type="ECO:0000313" key="2">
    <source>
        <dbReference type="EMBL" id="EEH58493.1"/>
    </source>
</evidence>
<dbReference type="PANTHER" id="PTHR34810">
    <property type="entry name" value="DNA-BINDING PROTEIN BIN4"/>
    <property type="match status" value="1"/>
</dbReference>
<feature type="compositionally biased region" description="Low complexity" evidence="1">
    <location>
        <begin position="100"/>
        <end position="113"/>
    </location>
</feature>
<dbReference type="GO" id="GO:0009330">
    <property type="term" value="C:DNA topoisomerase type II (double strand cut, ATP-hydrolyzing) complex"/>
    <property type="evidence" value="ECO:0007669"/>
    <property type="project" value="InterPro"/>
</dbReference>
<evidence type="ECO:0000313" key="3">
    <source>
        <dbReference type="Proteomes" id="UP000001876"/>
    </source>
</evidence>
<protein>
    <recommendedName>
        <fullName evidence="4">DNA-binding protein BIN4</fullName>
    </recommendedName>
</protein>
<organism evidence="3">
    <name type="scientific">Micromonas pusilla (strain CCMP1545)</name>
    <name type="common">Picoplanktonic green alga</name>
    <dbReference type="NCBI Taxonomy" id="564608"/>
    <lineage>
        <taxon>Eukaryota</taxon>
        <taxon>Viridiplantae</taxon>
        <taxon>Chlorophyta</taxon>
        <taxon>Mamiellophyceae</taxon>
        <taxon>Mamiellales</taxon>
        <taxon>Mamiellaceae</taxon>
        <taxon>Micromonas</taxon>
    </lineage>
</organism>
<feature type="region of interest" description="Disordered" evidence="1">
    <location>
        <begin position="330"/>
        <end position="392"/>
    </location>
</feature>
<dbReference type="AlphaFoldDB" id="C1MLZ1"/>
<proteinExistence type="predicted"/>
<dbReference type="OMA" id="QTDQNEG"/>
<feature type="compositionally biased region" description="Acidic residues" evidence="1">
    <location>
        <begin position="137"/>
        <end position="150"/>
    </location>
</feature>
<feature type="compositionally biased region" description="Polar residues" evidence="1">
    <location>
        <begin position="121"/>
        <end position="131"/>
    </location>
</feature>
<dbReference type="GO" id="GO:0051276">
    <property type="term" value="P:chromosome organization"/>
    <property type="evidence" value="ECO:0007669"/>
    <property type="project" value="TreeGrafter"/>
</dbReference>
<dbReference type="RefSeq" id="XP_003056848.1">
    <property type="nucleotide sequence ID" value="XM_003056802.1"/>
</dbReference>
<dbReference type="GO" id="GO:0005634">
    <property type="term" value="C:nucleus"/>
    <property type="evidence" value="ECO:0007669"/>
    <property type="project" value="TreeGrafter"/>
</dbReference>
<reference evidence="2 3" key="1">
    <citation type="journal article" date="2009" name="Science">
        <title>Green evolution and dynamic adaptations revealed by genomes of the marine picoeukaryotes Micromonas.</title>
        <authorList>
            <person name="Worden A.Z."/>
            <person name="Lee J.H."/>
            <person name="Mock T."/>
            <person name="Rouze P."/>
            <person name="Simmons M.P."/>
            <person name="Aerts A.L."/>
            <person name="Allen A.E."/>
            <person name="Cuvelier M.L."/>
            <person name="Derelle E."/>
            <person name="Everett M.V."/>
            <person name="Foulon E."/>
            <person name="Grimwood J."/>
            <person name="Gundlach H."/>
            <person name="Henrissat B."/>
            <person name="Napoli C."/>
            <person name="McDonald S.M."/>
            <person name="Parker M.S."/>
            <person name="Rombauts S."/>
            <person name="Salamov A."/>
            <person name="Von Dassow P."/>
            <person name="Badger J.H."/>
            <person name="Coutinho P.M."/>
            <person name="Demir E."/>
            <person name="Dubchak I."/>
            <person name="Gentemann C."/>
            <person name="Eikrem W."/>
            <person name="Gready J.E."/>
            <person name="John U."/>
            <person name="Lanier W."/>
            <person name="Lindquist E.A."/>
            <person name="Lucas S."/>
            <person name="Mayer K.F."/>
            <person name="Moreau H."/>
            <person name="Not F."/>
            <person name="Otillar R."/>
            <person name="Panaud O."/>
            <person name="Pangilinan J."/>
            <person name="Paulsen I."/>
            <person name="Piegu B."/>
            <person name="Poliakov A."/>
            <person name="Robbens S."/>
            <person name="Schmutz J."/>
            <person name="Toulza E."/>
            <person name="Wyss T."/>
            <person name="Zelensky A."/>
            <person name="Zhou K."/>
            <person name="Armbrust E.V."/>
            <person name="Bhattacharya D."/>
            <person name="Goodenough U.W."/>
            <person name="Van de Peer Y."/>
            <person name="Grigoriev I.V."/>
        </authorList>
    </citation>
    <scope>NUCLEOTIDE SEQUENCE [LARGE SCALE GENOMIC DNA]</scope>
    <source>
        <strain evidence="2 3">CCMP1545</strain>
    </source>
</reference>
<dbReference type="Proteomes" id="UP000001876">
    <property type="component" value="Unassembled WGS sequence"/>
</dbReference>
<feature type="compositionally biased region" description="Basic residues" evidence="1">
    <location>
        <begin position="374"/>
        <end position="392"/>
    </location>
</feature>
<dbReference type="OrthoDB" id="498981at2759"/>
<feature type="compositionally biased region" description="Basic and acidic residues" evidence="1">
    <location>
        <begin position="151"/>
        <end position="162"/>
    </location>
</feature>
<dbReference type="STRING" id="564608.C1MLZ1"/>
<name>C1MLZ1_MICPC</name>
<keyword evidence="3" id="KW-1185">Reference proteome</keyword>
<dbReference type="GeneID" id="9682743"/>
<feature type="region of interest" description="Disordered" evidence="1">
    <location>
        <begin position="49"/>
        <end position="186"/>
    </location>
</feature>
<feature type="region of interest" description="Disordered" evidence="1">
    <location>
        <begin position="11"/>
        <end position="31"/>
    </location>
</feature>